<sequence>MNLDLNENELTIMGIKFDNIKDFKSVWYALSTNIIEGWTPSSNDVLELKNKLTSISKKHE</sequence>
<evidence type="ECO:0000313" key="2">
    <source>
        <dbReference type="Proteomes" id="UP001212217"/>
    </source>
</evidence>
<dbReference type="AlphaFoldDB" id="A0AAW6B4M9"/>
<name>A0AAW6B4M9_9BACL</name>
<reference evidence="1" key="1">
    <citation type="submission" date="2023-08" db="EMBL/GenBank/DDBJ databases">
        <title>Dental plaque isolates bound by oral lectin ZG16B.</title>
        <authorList>
            <person name="Ghosh S."/>
        </authorList>
    </citation>
    <scope>NUCLEOTIDE SEQUENCE</scope>
    <source>
        <strain evidence="1">DP3_5B</strain>
    </source>
</reference>
<comment type="caution">
    <text evidence="1">The sequence shown here is derived from an EMBL/GenBank/DDBJ whole genome shotgun (WGS) entry which is preliminary data.</text>
</comment>
<organism evidence="1 2">
    <name type="scientific">Gemella haemolysans</name>
    <dbReference type="NCBI Taxonomy" id="1379"/>
    <lineage>
        <taxon>Bacteria</taxon>
        <taxon>Bacillati</taxon>
        <taxon>Bacillota</taxon>
        <taxon>Bacilli</taxon>
        <taxon>Bacillales</taxon>
        <taxon>Gemellaceae</taxon>
        <taxon>Gemella</taxon>
    </lineage>
</organism>
<gene>
    <name evidence="1" type="ORF">PNO30_05175</name>
</gene>
<evidence type="ECO:0000313" key="1">
    <source>
        <dbReference type="EMBL" id="MDB6186176.1"/>
    </source>
</evidence>
<proteinExistence type="predicted"/>
<dbReference type="RefSeq" id="WP_204641269.1">
    <property type="nucleotide sequence ID" value="NZ_CABFLN010000003.1"/>
</dbReference>
<dbReference type="EMBL" id="JAQMFS010000062">
    <property type="protein sequence ID" value="MDB6186176.1"/>
    <property type="molecule type" value="Genomic_DNA"/>
</dbReference>
<accession>A0AAW6B4M9</accession>
<protein>
    <submittedName>
        <fullName evidence="1">Uncharacterized protein</fullName>
    </submittedName>
</protein>
<dbReference type="Proteomes" id="UP001212217">
    <property type="component" value="Unassembled WGS sequence"/>
</dbReference>